<dbReference type="GO" id="GO:0000287">
    <property type="term" value="F:magnesium ion binding"/>
    <property type="evidence" value="ECO:0007669"/>
    <property type="project" value="UniProtKB-UniRule"/>
</dbReference>
<dbReference type="AlphaFoldDB" id="E3DQ99"/>
<dbReference type="GO" id="GO:0009245">
    <property type="term" value="P:lipid A biosynthetic process"/>
    <property type="evidence" value="ECO:0007669"/>
    <property type="project" value="UniProtKB-UniRule"/>
</dbReference>
<evidence type="ECO:0000256" key="19">
    <source>
        <dbReference type="ARBA" id="ARBA00049628"/>
    </source>
</evidence>
<dbReference type="Gene3D" id="2.160.10.10">
    <property type="entry name" value="Hexapeptide repeat proteins"/>
    <property type="match status" value="1"/>
</dbReference>
<protein>
    <recommendedName>
        <fullName evidence="20">Bifunctional protein GlmU</fullName>
    </recommendedName>
    <domain>
        <recommendedName>
            <fullName evidence="20">UDP-N-acetylglucosamine pyrophosphorylase</fullName>
            <ecNumber evidence="20">2.7.7.23</ecNumber>
        </recommendedName>
        <alternativeName>
            <fullName evidence="20">N-acetylglucosamine-1-phosphate uridyltransferase</fullName>
        </alternativeName>
    </domain>
    <domain>
        <recommendedName>
            <fullName evidence="20">Glucosamine-1-phosphate N-acetyltransferase</fullName>
            <ecNumber evidence="20">2.3.1.157</ecNumber>
        </recommendedName>
    </domain>
</protein>
<feature type="binding site" evidence="20">
    <location>
        <position position="383"/>
    </location>
    <ligand>
        <name>UDP-N-acetyl-alpha-D-glucosamine</name>
        <dbReference type="ChEBI" id="CHEBI:57705"/>
    </ligand>
</feature>
<feature type="binding site" evidence="20">
    <location>
        <position position="233"/>
    </location>
    <ligand>
        <name>UDP-N-acetyl-alpha-D-glucosamine</name>
        <dbReference type="ChEBI" id="CHEBI:57705"/>
    </ligand>
</feature>
<feature type="binding site" evidence="20">
    <location>
        <begin position="392"/>
        <end position="393"/>
    </location>
    <ligand>
        <name>acetyl-CoA</name>
        <dbReference type="ChEBI" id="CHEBI:57288"/>
    </ligand>
</feature>
<keyword evidence="16 20" id="KW-0961">Cell wall biogenesis/degradation</keyword>
<dbReference type="GO" id="GO:0005737">
    <property type="term" value="C:cytoplasm"/>
    <property type="evidence" value="ECO:0007669"/>
    <property type="project" value="UniProtKB-SubCell"/>
</dbReference>
<keyword evidence="23" id="KW-1185">Reference proteome</keyword>
<feature type="binding site" evidence="20">
    <location>
        <position position="25"/>
    </location>
    <ligand>
        <name>UDP-N-acetyl-alpha-D-glucosamine</name>
        <dbReference type="ChEBI" id="CHEBI:57705"/>
    </ligand>
</feature>
<keyword evidence="10 20" id="KW-0677">Repeat</keyword>
<keyword evidence="7 20" id="KW-0808">Transferase</keyword>
<evidence type="ECO:0000256" key="6">
    <source>
        <dbReference type="ARBA" id="ARBA00022490"/>
    </source>
</evidence>
<evidence type="ECO:0000256" key="2">
    <source>
        <dbReference type="ARBA" id="ARBA00005166"/>
    </source>
</evidence>
<dbReference type="eggNOG" id="COG1207">
    <property type="taxonomic scope" value="Bacteria"/>
</dbReference>
<evidence type="ECO:0000256" key="1">
    <source>
        <dbReference type="ARBA" id="ARBA00004496"/>
    </source>
</evidence>
<feature type="binding site" evidence="20">
    <location>
        <position position="160"/>
    </location>
    <ligand>
        <name>UDP-N-acetyl-alpha-D-glucosamine</name>
        <dbReference type="ChEBI" id="CHEBI:57705"/>
    </ligand>
</feature>
<feature type="binding site" evidence="20">
    <location>
        <position position="145"/>
    </location>
    <ligand>
        <name>UDP-N-acetyl-alpha-D-glucosamine</name>
        <dbReference type="ChEBI" id="CHEBI:57705"/>
    </ligand>
</feature>
<dbReference type="EC" id="2.7.7.23" evidence="20"/>
<keyword evidence="15 20" id="KW-0012">Acyltransferase</keyword>
<feature type="domain" description="Nucleotidyl transferase" evidence="21">
    <location>
        <begin position="8"/>
        <end position="224"/>
    </location>
</feature>
<feature type="active site" description="Proton acceptor" evidence="20">
    <location>
        <position position="369"/>
    </location>
</feature>
<dbReference type="GO" id="GO:0071555">
    <property type="term" value="P:cell wall organization"/>
    <property type="evidence" value="ECO:0007669"/>
    <property type="project" value="UniProtKB-KW"/>
</dbReference>
<evidence type="ECO:0000313" key="22">
    <source>
        <dbReference type="EMBL" id="ADO77876.1"/>
    </source>
</evidence>
<evidence type="ECO:0000256" key="14">
    <source>
        <dbReference type="ARBA" id="ARBA00023268"/>
    </source>
</evidence>
<dbReference type="OrthoDB" id="9775031at2"/>
<evidence type="ECO:0000256" key="17">
    <source>
        <dbReference type="ARBA" id="ARBA00048247"/>
    </source>
</evidence>
<comment type="similarity">
    <text evidence="4 20">In the C-terminal section; belongs to the transferase hexapeptide repeat family.</text>
</comment>
<feature type="binding site" evidence="20">
    <location>
        <begin position="106"/>
        <end position="108"/>
    </location>
    <ligand>
        <name>UDP-N-acetyl-alpha-D-glucosamine</name>
        <dbReference type="ChEBI" id="CHEBI:57705"/>
    </ligand>
</feature>
<feature type="binding site" evidence="20">
    <location>
        <position position="339"/>
    </location>
    <ligand>
        <name>UDP-N-acetyl-alpha-D-glucosamine</name>
        <dbReference type="ChEBI" id="CHEBI:57705"/>
    </ligand>
</feature>
<evidence type="ECO:0000256" key="10">
    <source>
        <dbReference type="ARBA" id="ARBA00022737"/>
    </source>
</evidence>
<feature type="region of interest" description="Pyrophosphorylase" evidence="20">
    <location>
        <begin position="1"/>
        <end position="235"/>
    </location>
</feature>
<evidence type="ECO:0000256" key="18">
    <source>
        <dbReference type="ARBA" id="ARBA00048493"/>
    </source>
</evidence>
<keyword evidence="12 20" id="KW-0133">Cell shape</keyword>
<comment type="pathway">
    <text evidence="2 20">Nucleotide-sugar biosynthesis; UDP-N-acetyl-alpha-D-glucosamine biosynthesis; N-acetyl-alpha-D-glucosamine 1-phosphate from alpha-D-glucosamine 6-phosphate (route II): step 2/2.</text>
</comment>
<dbReference type="GO" id="GO:0006048">
    <property type="term" value="P:UDP-N-acetylglucosamine biosynthetic process"/>
    <property type="evidence" value="ECO:0007669"/>
    <property type="project" value="UniProtKB-UniPathway"/>
</dbReference>
<dbReference type="InterPro" id="IPR050065">
    <property type="entry name" value="GlmU-like"/>
</dbReference>
<accession>E3DQ99</accession>
<evidence type="ECO:0000256" key="15">
    <source>
        <dbReference type="ARBA" id="ARBA00023315"/>
    </source>
</evidence>
<dbReference type="GO" id="GO:0009252">
    <property type="term" value="P:peptidoglycan biosynthetic process"/>
    <property type="evidence" value="ECO:0007669"/>
    <property type="project" value="UniProtKB-UniRule"/>
</dbReference>
<feature type="binding site" evidence="20">
    <location>
        <position position="429"/>
    </location>
    <ligand>
        <name>acetyl-CoA</name>
        <dbReference type="ChEBI" id="CHEBI:57288"/>
    </ligand>
</feature>
<dbReference type="GO" id="GO:0003977">
    <property type="term" value="F:UDP-N-acetylglucosamine diphosphorylase activity"/>
    <property type="evidence" value="ECO:0007669"/>
    <property type="project" value="UniProtKB-UniRule"/>
</dbReference>
<dbReference type="CDD" id="cd03353">
    <property type="entry name" value="LbH_GlmU_C"/>
    <property type="match status" value="1"/>
</dbReference>
<dbReference type="Gene3D" id="3.90.550.10">
    <property type="entry name" value="Spore Coat Polysaccharide Biosynthesis Protein SpsA, Chain A"/>
    <property type="match status" value="1"/>
</dbReference>
<keyword evidence="14 20" id="KW-0511">Multifunctional enzyme</keyword>
<keyword evidence="6 20" id="KW-0963">Cytoplasm</keyword>
<comment type="caution">
    <text evidence="20">Lacks conserved residue(s) required for the propagation of feature annotation.</text>
</comment>
<comment type="catalytic activity">
    <reaction evidence="18 20">
        <text>N-acetyl-alpha-D-glucosamine 1-phosphate + UTP + H(+) = UDP-N-acetyl-alpha-D-glucosamine + diphosphate</text>
        <dbReference type="Rhea" id="RHEA:13509"/>
        <dbReference type="ChEBI" id="CHEBI:15378"/>
        <dbReference type="ChEBI" id="CHEBI:33019"/>
        <dbReference type="ChEBI" id="CHEBI:46398"/>
        <dbReference type="ChEBI" id="CHEBI:57705"/>
        <dbReference type="ChEBI" id="CHEBI:57776"/>
        <dbReference type="EC" id="2.7.7.23"/>
    </reaction>
</comment>
<dbReference type="InterPro" id="IPR005882">
    <property type="entry name" value="Bifunctional_GlmU"/>
</dbReference>
<evidence type="ECO:0000256" key="13">
    <source>
        <dbReference type="ARBA" id="ARBA00022984"/>
    </source>
</evidence>
<dbReference type="EC" id="2.3.1.157" evidence="20"/>
<sequence>METENLLSIILAAGKGSRMNSDLIKVLHPVAGKSIIKHVLSSLDGLNSKVVNVIGHQRKKVKAELETIAETDLNYVIQAEQLGTGHAVKQARDYIINHKGAVLILYGDTPLLSKESIEQFVTEHKNNDNDLTVMTSILEDPTGYGRIVKDKTGKLIAIVEEKDAESKVKEIKEINSGVYCIESKLLSNFLTKMNNNNSQSEYYLTDIIDYSVQQNKKIATYVVEDENEIIGINTRKQQAAAEKILRQRIIEKHLENGVTIIDPATTYIDAEVEIAQDVTIYPFNYLEGKTKIAKNTIINPHCRLKNALIGSDVEVLANTIIRDSEVENNVQLGPFAYLRPGSKVESNCKIGDFVELKKTTVRKGAKVPHLCYAGDADIGERTNIGAGTIFANYDGKNKFQTKIGKDSFIGSDSILIAPLKIGERVKTAAGSVVTKDIESDHSVMGVPAKIFKSKKDNT</sequence>
<proteinExistence type="inferred from homology"/>
<dbReference type="PATRIC" id="fig|572479.3.peg.1783"/>
<dbReference type="Pfam" id="PF00132">
    <property type="entry name" value="Hexapep"/>
    <property type="match status" value="2"/>
</dbReference>
<dbReference type="RefSeq" id="WP_014553893.1">
    <property type="nucleotide sequence ID" value="NC_017455.1"/>
</dbReference>
<evidence type="ECO:0000256" key="4">
    <source>
        <dbReference type="ARBA" id="ARBA00007707"/>
    </source>
</evidence>
<evidence type="ECO:0000256" key="11">
    <source>
        <dbReference type="ARBA" id="ARBA00022842"/>
    </source>
</evidence>
<reference evidence="22 23" key="2">
    <citation type="journal article" date="2011" name="Stand. Genomic Sci.">
        <title>Complete genome sequence of the extremely halophilic Halanaerobium praevalens type strain (GSL).</title>
        <authorList>
            <person name="Ivanova N."/>
            <person name="Sikorski J."/>
            <person name="Chertkov O."/>
            <person name="Nolan M."/>
            <person name="Lucas S."/>
            <person name="Hammon N."/>
            <person name="Deshpande S."/>
            <person name="Cheng J.F."/>
            <person name="Tapia R."/>
            <person name="Han C."/>
            <person name="Goodwin L."/>
            <person name="Pitluck S."/>
            <person name="Huntemann M."/>
            <person name="Liolios K."/>
            <person name="Pagani I."/>
            <person name="Mavromatis K."/>
            <person name="Ovchinikova G."/>
            <person name="Pati A."/>
            <person name="Chen A."/>
            <person name="Palaniappan K."/>
            <person name="Land M."/>
            <person name="Hauser L."/>
            <person name="Brambilla E.M."/>
            <person name="Kannan K.P."/>
            <person name="Rohde M."/>
            <person name="Tindall B.J."/>
            <person name="Goker M."/>
            <person name="Detter J.C."/>
            <person name="Woyke T."/>
            <person name="Bristow J."/>
            <person name="Eisen J.A."/>
            <person name="Markowitz V."/>
            <person name="Hugenholtz P."/>
            <person name="Kyrpides N.C."/>
            <person name="Klenk H.P."/>
            <person name="Lapidus A."/>
        </authorList>
    </citation>
    <scope>NUCLEOTIDE SEQUENCE [LARGE SCALE GENOMIC DNA]</scope>
    <source>
        <strain evidence="23">ATCC 33744 / DSM 2228 / GSL</strain>
    </source>
</reference>
<dbReference type="InterPro" id="IPR029044">
    <property type="entry name" value="Nucleotide-diphossugar_trans"/>
</dbReference>
<reference evidence="23" key="1">
    <citation type="submission" date="2010-10" db="EMBL/GenBank/DDBJ databases">
        <title>The complete genome of Halanaerobium praevalens DSM 2228.</title>
        <authorList>
            <consortium name="US DOE Joint Genome Institute (JGI-PGF)"/>
            <person name="Lucas S."/>
            <person name="Copeland A."/>
            <person name="Lapidus A."/>
            <person name="Glavina del Rio T."/>
            <person name="Dalin E."/>
            <person name="Tice H."/>
            <person name="Bruce D."/>
            <person name="Goodwin L."/>
            <person name="Pitluck S."/>
            <person name="Kyrpides N."/>
            <person name="Mavromatis K."/>
            <person name="Ivanova N."/>
            <person name="Ovchinnikova G."/>
            <person name="Chertkov O."/>
            <person name="Detter J.C."/>
            <person name="Han C."/>
            <person name="Larimer F."/>
            <person name="Land M."/>
            <person name="Hauser L."/>
            <person name="Markowitz V."/>
            <person name="Cheng J.-F."/>
            <person name="Hugenholtz P."/>
            <person name="Woyke T."/>
            <person name="Wu D."/>
            <person name="Tindall B."/>
            <person name="Pomrenke H.G."/>
            <person name="Brambilla E."/>
            <person name="Klenk H.-P."/>
            <person name="Eisen J.A."/>
        </authorList>
    </citation>
    <scope>NUCLEOTIDE SEQUENCE [LARGE SCALE GENOMIC DNA]</scope>
    <source>
        <strain evidence="23">ATCC 33744 / DSM 2228 / GSL</strain>
    </source>
</reference>
<dbReference type="SUPFAM" id="SSF51161">
    <property type="entry name" value="Trimeric LpxA-like enzymes"/>
    <property type="match status" value="1"/>
</dbReference>
<dbReference type="UniPathway" id="UPA00113">
    <property type="reaction ID" value="UER00532"/>
</dbReference>
<dbReference type="InterPro" id="IPR005835">
    <property type="entry name" value="NTP_transferase_dom"/>
</dbReference>
<dbReference type="InterPro" id="IPR011004">
    <property type="entry name" value="Trimer_LpxA-like_sf"/>
</dbReference>
<dbReference type="HAMAP" id="MF_01631">
    <property type="entry name" value="GlmU"/>
    <property type="match status" value="1"/>
</dbReference>
<feature type="binding site" evidence="20">
    <location>
        <position position="175"/>
    </location>
    <ligand>
        <name>UDP-N-acetyl-alpha-D-glucosamine</name>
        <dbReference type="ChEBI" id="CHEBI:57705"/>
    </ligand>
</feature>
<evidence type="ECO:0000256" key="5">
    <source>
        <dbReference type="ARBA" id="ARBA00007947"/>
    </source>
</evidence>
<keyword evidence="13 20" id="KW-0573">Peptidoglycan synthesis</keyword>
<evidence type="ECO:0000256" key="9">
    <source>
        <dbReference type="ARBA" id="ARBA00022723"/>
    </source>
</evidence>
<feature type="region of interest" description="Linker" evidence="20">
    <location>
        <begin position="236"/>
        <end position="256"/>
    </location>
</feature>
<dbReference type="PANTHER" id="PTHR43584">
    <property type="entry name" value="NUCLEOTIDYL TRANSFERASE"/>
    <property type="match status" value="1"/>
</dbReference>
<comment type="catalytic activity">
    <reaction evidence="17 20">
        <text>alpha-D-glucosamine 1-phosphate + acetyl-CoA = N-acetyl-alpha-D-glucosamine 1-phosphate + CoA + H(+)</text>
        <dbReference type="Rhea" id="RHEA:13725"/>
        <dbReference type="ChEBI" id="CHEBI:15378"/>
        <dbReference type="ChEBI" id="CHEBI:57287"/>
        <dbReference type="ChEBI" id="CHEBI:57288"/>
        <dbReference type="ChEBI" id="CHEBI:57776"/>
        <dbReference type="ChEBI" id="CHEBI:58516"/>
        <dbReference type="EC" id="2.3.1.157"/>
    </reaction>
</comment>
<comment type="similarity">
    <text evidence="5 20">In the N-terminal section; belongs to the N-acetylglucosamine-1-phosphate uridyltransferase family.</text>
</comment>
<keyword evidence="11 20" id="KW-0460">Magnesium</keyword>
<name>E3DQ99_HALPG</name>
<dbReference type="UniPathway" id="UPA00973"/>
<feature type="binding site" evidence="20">
    <location>
        <begin position="83"/>
        <end position="84"/>
    </location>
    <ligand>
        <name>UDP-N-acetyl-alpha-D-glucosamine</name>
        <dbReference type="ChEBI" id="CHEBI:57705"/>
    </ligand>
</feature>
<feature type="binding site" evidence="20">
    <location>
        <position position="372"/>
    </location>
    <ligand>
        <name>UDP-N-acetyl-alpha-D-glucosamine</name>
        <dbReference type="ChEBI" id="CHEBI:57705"/>
    </ligand>
</feature>
<comment type="pathway">
    <text evidence="3 20">Nucleotide-sugar biosynthesis; UDP-N-acetyl-alpha-D-glucosamine biosynthesis; UDP-N-acetyl-alpha-D-glucosamine from N-acetyl-alpha-D-glucosamine 1-phosphate: step 1/1.</text>
</comment>
<keyword evidence="9 20" id="KW-0479">Metal-binding</keyword>
<feature type="binding site" evidence="20">
    <location>
        <position position="357"/>
    </location>
    <ligand>
        <name>UDP-N-acetyl-alpha-D-glucosamine</name>
        <dbReference type="ChEBI" id="CHEBI:57705"/>
    </ligand>
</feature>
<feature type="binding site" evidence="20">
    <location>
        <position position="78"/>
    </location>
    <ligand>
        <name>UDP-N-acetyl-alpha-D-glucosamine</name>
        <dbReference type="ChEBI" id="CHEBI:57705"/>
    </ligand>
</feature>
<evidence type="ECO:0000256" key="20">
    <source>
        <dbReference type="HAMAP-Rule" id="MF_01631"/>
    </source>
</evidence>
<comment type="pathway">
    <text evidence="20">Bacterial outer membrane biogenesis; LPS lipid A biosynthesis.</text>
</comment>
<dbReference type="KEGG" id="hpk:Hprae_1751"/>
<comment type="subunit">
    <text evidence="20">Homotrimer.</text>
</comment>
<dbReference type="GO" id="GO:0016020">
    <property type="term" value="C:membrane"/>
    <property type="evidence" value="ECO:0007669"/>
    <property type="project" value="GOC"/>
</dbReference>
<dbReference type="GO" id="GO:0000902">
    <property type="term" value="P:cell morphogenesis"/>
    <property type="evidence" value="ECO:0007669"/>
    <property type="project" value="UniProtKB-UniRule"/>
</dbReference>
<dbReference type="GO" id="GO:0019134">
    <property type="term" value="F:glucosamine-1-phosphate N-acetyltransferase activity"/>
    <property type="evidence" value="ECO:0007669"/>
    <property type="project" value="UniProtKB-UniRule"/>
</dbReference>
<comment type="cofactor">
    <cofactor evidence="20">
        <name>Mg(2+)</name>
        <dbReference type="ChEBI" id="CHEBI:18420"/>
    </cofactor>
    <text evidence="20">Binds 1 Mg(2+) ion per subunit.</text>
</comment>
<dbReference type="Proteomes" id="UP000006866">
    <property type="component" value="Chromosome"/>
</dbReference>
<dbReference type="STRING" id="572479.Hprae_1751"/>
<dbReference type="HOGENOM" id="CLU_029499_15_2_9"/>
<dbReference type="NCBIfam" id="TIGR01173">
    <property type="entry name" value="glmU"/>
    <property type="match status" value="1"/>
</dbReference>
<feature type="binding site" evidence="20">
    <location>
        <position position="233"/>
    </location>
    <ligand>
        <name>Mg(2+)</name>
        <dbReference type="ChEBI" id="CHEBI:18420"/>
    </ligand>
</feature>
<evidence type="ECO:0000256" key="3">
    <source>
        <dbReference type="ARBA" id="ARBA00005208"/>
    </source>
</evidence>
<dbReference type="InterPro" id="IPR001451">
    <property type="entry name" value="Hexapep"/>
</dbReference>
<dbReference type="CDD" id="cd02540">
    <property type="entry name" value="GT2_GlmU_N_bac"/>
    <property type="match status" value="1"/>
</dbReference>
<evidence type="ECO:0000256" key="12">
    <source>
        <dbReference type="ARBA" id="ARBA00022960"/>
    </source>
</evidence>
<dbReference type="InterPro" id="IPR038009">
    <property type="entry name" value="GlmU_C_LbH"/>
</dbReference>
<comment type="function">
    <text evidence="19 20">Catalyzes the last two sequential reactions in the de novo biosynthetic pathway for UDP-N-acetylglucosamine (UDP-GlcNAc). The C-terminal domain catalyzes the transfer of acetyl group from acetyl coenzyme A to glucosamine-1-phosphate (GlcN-1-P) to produce N-acetylglucosamine-1-phosphate (GlcNAc-1-P), which is converted into UDP-GlcNAc by the transfer of uridine 5-monophosphate (from uridine 5-triphosphate), a reaction catalyzed by the N-terminal domain.</text>
</comment>
<keyword evidence="8 20" id="KW-0548">Nucleotidyltransferase</keyword>
<dbReference type="GO" id="GO:0008360">
    <property type="term" value="P:regulation of cell shape"/>
    <property type="evidence" value="ECO:0007669"/>
    <property type="project" value="UniProtKB-KW"/>
</dbReference>
<feature type="region of interest" description="N-acetyltransferase" evidence="20">
    <location>
        <begin position="257"/>
        <end position="458"/>
    </location>
</feature>
<feature type="binding site" evidence="20">
    <location>
        <position position="411"/>
    </location>
    <ligand>
        <name>acetyl-CoA</name>
        <dbReference type="ChEBI" id="CHEBI:57288"/>
    </ligand>
</feature>
<dbReference type="PANTHER" id="PTHR43584:SF3">
    <property type="entry name" value="BIFUNCTIONAL PROTEIN GLMU"/>
    <property type="match status" value="1"/>
</dbReference>
<comment type="subcellular location">
    <subcellularLocation>
        <location evidence="1 20">Cytoplasm</location>
    </subcellularLocation>
</comment>
<evidence type="ECO:0000256" key="16">
    <source>
        <dbReference type="ARBA" id="ARBA00023316"/>
    </source>
</evidence>
<dbReference type="SUPFAM" id="SSF53448">
    <property type="entry name" value="Nucleotide-diphospho-sugar transferases"/>
    <property type="match status" value="1"/>
</dbReference>
<feature type="binding site" evidence="20">
    <location>
        <position position="108"/>
    </location>
    <ligand>
        <name>Mg(2+)</name>
        <dbReference type="ChEBI" id="CHEBI:18420"/>
    </ligand>
</feature>
<organism evidence="22 23">
    <name type="scientific">Halanaerobium praevalens (strain ATCC 33744 / DSM 2228 / GSL)</name>
    <dbReference type="NCBI Taxonomy" id="572479"/>
    <lineage>
        <taxon>Bacteria</taxon>
        <taxon>Bacillati</taxon>
        <taxon>Bacillota</taxon>
        <taxon>Clostridia</taxon>
        <taxon>Halanaerobiales</taxon>
        <taxon>Halanaerobiaceae</taxon>
        <taxon>Halanaerobium</taxon>
    </lineage>
</organism>
<evidence type="ECO:0000313" key="23">
    <source>
        <dbReference type="Proteomes" id="UP000006866"/>
    </source>
</evidence>
<dbReference type="Pfam" id="PF00483">
    <property type="entry name" value="NTP_transferase"/>
    <property type="match status" value="1"/>
</dbReference>
<gene>
    <name evidence="20" type="primary">glmU</name>
    <name evidence="22" type="ordered locus">Hprae_1751</name>
</gene>
<feature type="binding site" evidence="20">
    <location>
        <begin position="11"/>
        <end position="14"/>
    </location>
    <ligand>
        <name>UDP-N-acetyl-alpha-D-glucosamine</name>
        <dbReference type="ChEBI" id="CHEBI:57705"/>
    </ligand>
</feature>
<feature type="binding site" evidence="20">
    <location>
        <position position="386"/>
    </location>
    <ligand>
        <name>acetyl-CoA</name>
        <dbReference type="ChEBI" id="CHEBI:57288"/>
    </ligand>
</feature>
<evidence type="ECO:0000256" key="7">
    <source>
        <dbReference type="ARBA" id="ARBA00022679"/>
    </source>
</evidence>
<evidence type="ECO:0000256" key="8">
    <source>
        <dbReference type="ARBA" id="ARBA00022695"/>
    </source>
</evidence>
<dbReference type="EMBL" id="CP002175">
    <property type="protein sequence ID" value="ADO77876.1"/>
    <property type="molecule type" value="Genomic_DNA"/>
</dbReference>
<evidence type="ECO:0000259" key="21">
    <source>
        <dbReference type="Pfam" id="PF00483"/>
    </source>
</evidence>